<protein>
    <submittedName>
        <fullName evidence="2">Uncharacterized protein</fullName>
    </submittedName>
</protein>
<feature type="transmembrane region" description="Helical" evidence="1">
    <location>
        <begin position="156"/>
        <end position="173"/>
    </location>
</feature>
<reference evidence="2 3" key="1">
    <citation type="submission" date="2020-08" db="EMBL/GenBank/DDBJ databases">
        <title>Sequencing the genomes of 1000 actinobacteria strains.</title>
        <authorList>
            <person name="Klenk H.-P."/>
        </authorList>
    </citation>
    <scope>NUCLEOTIDE SEQUENCE [LARGE SCALE GENOMIC DNA]</scope>
    <source>
        <strain evidence="2 3">DSM 43851</strain>
    </source>
</reference>
<keyword evidence="1" id="KW-0812">Transmembrane</keyword>
<proteinExistence type="predicted"/>
<feature type="transmembrane region" description="Helical" evidence="1">
    <location>
        <begin position="242"/>
        <end position="263"/>
    </location>
</feature>
<sequence length="271" mass="29957">MAARVRRSAGTNTYLNMLLFRRSRPELDLENYRNGDTFKVASLLRKFSVIGNPGTLRNGFLHLGQGQPVAWHSRSGMLLLAGPFELNEIGGKVPLGRNFTRCLLSTSKNDYELAVPTSDMPLVRLALASAADTPVQAPAAAAPDPGQPSRKFLRTAANLAMLFLFFGIFGMSARQPLAVGWTVALTFVWVCLVSMQAARVDRSRLRGMIFRDPRAIRDTLISVMYIAGLLLMPWVPSYVSNFWALGIVAWLIIALVTFVVRYVQRTRPSAA</sequence>
<dbReference type="AlphaFoldDB" id="A0A7W9KMG7"/>
<evidence type="ECO:0000313" key="2">
    <source>
        <dbReference type="EMBL" id="MBB5895275.1"/>
    </source>
</evidence>
<evidence type="ECO:0000313" key="3">
    <source>
        <dbReference type="Proteomes" id="UP000585638"/>
    </source>
</evidence>
<keyword evidence="1" id="KW-0472">Membrane</keyword>
<keyword evidence="3" id="KW-1185">Reference proteome</keyword>
<dbReference type="Proteomes" id="UP000585638">
    <property type="component" value="Unassembled WGS sequence"/>
</dbReference>
<keyword evidence="1" id="KW-1133">Transmembrane helix</keyword>
<feature type="transmembrane region" description="Helical" evidence="1">
    <location>
        <begin position="179"/>
        <end position="198"/>
    </location>
</feature>
<dbReference type="EMBL" id="JACHIR010000001">
    <property type="protein sequence ID" value="MBB5895275.1"/>
    <property type="molecule type" value="Genomic_DNA"/>
</dbReference>
<accession>A0A7W9KMG7</accession>
<feature type="transmembrane region" description="Helical" evidence="1">
    <location>
        <begin position="219"/>
        <end position="236"/>
    </location>
</feature>
<gene>
    <name evidence="2" type="ORF">BJ998_006471</name>
</gene>
<organism evidence="2 3">
    <name type="scientific">Kutzneria kofuensis</name>
    <dbReference type="NCBI Taxonomy" id="103725"/>
    <lineage>
        <taxon>Bacteria</taxon>
        <taxon>Bacillati</taxon>
        <taxon>Actinomycetota</taxon>
        <taxon>Actinomycetes</taxon>
        <taxon>Pseudonocardiales</taxon>
        <taxon>Pseudonocardiaceae</taxon>
        <taxon>Kutzneria</taxon>
    </lineage>
</organism>
<name>A0A7W9KMG7_9PSEU</name>
<evidence type="ECO:0000256" key="1">
    <source>
        <dbReference type="SAM" id="Phobius"/>
    </source>
</evidence>
<comment type="caution">
    <text evidence="2">The sequence shown here is derived from an EMBL/GenBank/DDBJ whole genome shotgun (WGS) entry which is preliminary data.</text>
</comment>
<dbReference type="RefSeq" id="WP_184867083.1">
    <property type="nucleotide sequence ID" value="NZ_BAAAWY010000024.1"/>
</dbReference>